<keyword evidence="2" id="KW-0012">Acyltransferase</keyword>
<evidence type="ECO:0000256" key="4">
    <source>
        <dbReference type="SAM" id="MobiDB-lite"/>
    </source>
</evidence>
<comment type="similarity">
    <text evidence="3">Belongs to the acetyltransferase family. RimJ subfamily.</text>
</comment>
<dbReference type="SUPFAM" id="SSF55729">
    <property type="entry name" value="Acyl-CoA N-acyltransferases (Nat)"/>
    <property type="match status" value="1"/>
</dbReference>
<evidence type="ECO:0000256" key="3">
    <source>
        <dbReference type="ARBA" id="ARBA00038502"/>
    </source>
</evidence>
<feature type="compositionally biased region" description="Polar residues" evidence="4">
    <location>
        <begin position="25"/>
        <end position="38"/>
    </location>
</feature>
<organism evidence="6 7">
    <name type="scientific">Shouchella miscanthi</name>
    <dbReference type="NCBI Taxonomy" id="2598861"/>
    <lineage>
        <taxon>Bacteria</taxon>
        <taxon>Bacillati</taxon>
        <taxon>Bacillota</taxon>
        <taxon>Bacilli</taxon>
        <taxon>Bacillales</taxon>
        <taxon>Bacillaceae</taxon>
        <taxon>Shouchella</taxon>
    </lineage>
</organism>
<proteinExistence type="inferred from homology"/>
<dbReference type="PROSITE" id="PS51186">
    <property type="entry name" value="GNAT"/>
    <property type="match status" value="1"/>
</dbReference>
<evidence type="ECO:0000259" key="5">
    <source>
        <dbReference type="PROSITE" id="PS51186"/>
    </source>
</evidence>
<accession>A0ABU6NPH4</accession>
<dbReference type="InterPro" id="IPR016181">
    <property type="entry name" value="Acyl_CoA_acyltransferase"/>
</dbReference>
<name>A0ABU6NPH4_9BACI</name>
<dbReference type="PANTHER" id="PTHR43792">
    <property type="entry name" value="GNAT FAMILY, PUTATIVE (AFU_ORTHOLOGUE AFUA_3G00765)-RELATED-RELATED"/>
    <property type="match status" value="1"/>
</dbReference>
<dbReference type="Proteomes" id="UP001341820">
    <property type="component" value="Unassembled WGS sequence"/>
</dbReference>
<dbReference type="InterPro" id="IPR000182">
    <property type="entry name" value="GNAT_dom"/>
</dbReference>
<reference evidence="6 7" key="1">
    <citation type="submission" date="2023-03" db="EMBL/GenBank/DDBJ databases">
        <title>Bacillus Genome Sequencing.</title>
        <authorList>
            <person name="Dunlap C."/>
        </authorList>
    </citation>
    <scope>NUCLEOTIDE SEQUENCE [LARGE SCALE GENOMIC DNA]</scope>
    <source>
        <strain evidence="6 7">B-4107</strain>
    </source>
</reference>
<dbReference type="EMBL" id="JAROAS010000029">
    <property type="protein sequence ID" value="MED4129323.1"/>
    <property type="molecule type" value="Genomic_DNA"/>
</dbReference>
<feature type="domain" description="N-acetyltransferase" evidence="5">
    <location>
        <begin position="53"/>
        <end position="204"/>
    </location>
</feature>
<evidence type="ECO:0000313" key="6">
    <source>
        <dbReference type="EMBL" id="MED4129323.1"/>
    </source>
</evidence>
<sequence length="204" mass="23484">MNLQESTKRQVNDNKKPKHNIQEKPAQQNRSNRTTQQGLKLERLRQDHATTLYQFEQTNRTYFETMVPSRGETFYQKEAFRKSLEELIKEKESGQGLFYLIFNKEGALIGRLNLTINGETADVGYRIGEAFSGRGYAKKALALGIEEAQSHPYLQKVTAKTTSAHVASQKVLVKNGFHEIGRDNESFMWKGKAQQFVYYERSVI</sequence>
<feature type="compositionally biased region" description="Basic and acidic residues" evidence="4">
    <location>
        <begin position="1"/>
        <end position="15"/>
    </location>
</feature>
<evidence type="ECO:0000313" key="7">
    <source>
        <dbReference type="Proteomes" id="UP001341820"/>
    </source>
</evidence>
<comment type="caution">
    <text evidence="6">The sequence shown here is derived from an EMBL/GenBank/DDBJ whole genome shotgun (WGS) entry which is preliminary data.</text>
</comment>
<feature type="region of interest" description="Disordered" evidence="4">
    <location>
        <begin position="1"/>
        <end position="40"/>
    </location>
</feature>
<dbReference type="InterPro" id="IPR051531">
    <property type="entry name" value="N-acetyltransferase"/>
</dbReference>
<dbReference type="PANTHER" id="PTHR43792:SF8">
    <property type="entry name" value="[RIBOSOMAL PROTEIN US5]-ALANINE N-ACETYLTRANSFERASE"/>
    <property type="match status" value="1"/>
</dbReference>
<evidence type="ECO:0000256" key="2">
    <source>
        <dbReference type="ARBA" id="ARBA00023315"/>
    </source>
</evidence>
<dbReference type="Gene3D" id="3.40.630.30">
    <property type="match status" value="1"/>
</dbReference>
<gene>
    <name evidence="6" type="ORF">P5F74_14365</name>
</gene>
<dbReference type="Pfam" id="PF13302">
    <property type="entry name" value="Acetyltransf_3"/>
    <property type="match status" value="1"/>
</dbReference>
<keyword evidence="7" id="KW-1185">Reference proteome</keyword>
<protein>
    <submittedName>
        <fullName evidence="6">GNAT family N-acetyltransferase</fullName>
    </submittedName>
</protein>
<keyword evidence="1" id="KW-0808">Transferase</keyword>
<dbReference type="RefSeq" id="WP_328237976.1">
    <property type="nucleotide sequence ID" value="NZ_JAROAS010000029.1"/>
</dbReference>
<evidence type="ECO:0000256" key="1">
    <source>
        <dbReference type="ARBA" id="ARBA00022679"/>
    </source>
</evidence>